<protein>
    <submittedName>
        <fullName evidence="2">Uncharacterized protein</fullName>
    </submittedName>
</protein>
<proteinExistence type="predicted"/>
<accession>A0ABU0DYI5</accession>
<dbReference type="Proteomes" id="UP001230220">
    <property type="component" value="Unassembled WGS sequence"/>
</dbReference>
<keyword evidence="3" id="KW-1185">Reference proteome</keyword>
<gene>
    <name evidence="2" type="ORF">J2S15_000428</name>
</gene>
<dbReference type="EMBL" id="JAUSUR010000001">
    <property type="protein sequence ID" value="MDQ0359697.1"/>
    <property type="molecule type" value="Genomic_DNA"/>
</dbReference>
<comment type="caution">
    <text evidence="2">The sequence shown here is derived from an EMBL/GenBank/DDBJ whole genome shotgun (WGS) entry which is preliminary data.</text>
</comment>
<reference evidence="2 3" key="1">
    <citation type="submission" date="2023-07" db="EMBL/GenBank/DDBJ databases">
        <title>Genomic Encyclopedia of Type Strains, Phase IV (KMG-IV): sequencing the most valuable type-strain genomes for metagenomic binning, comparative biology and taxonomic classification.</title>
        <authorList>
            <person name="Goeker M."/>
        </authorList>
    </citation>
    <scope>NUCLEOTIDE SEQUENCE [LARGE SCALE GENOMIC DNA]</scope>
    <source>
        <strain evidence="2 3">DSM 16784</strain>
    </source>
</reference>
<evidence type="ECO:0000313" key="2">
    <source>
        <dbReference type="EMBL" id="MDQ0359697.1"/>
    </source>
</evidence>
<evidence type="ECO:0000256" key="1">
    <source>
        <dbReference type="SAM" id="Coils"/>
    </source>
</evidence>
<evidence type="ECO:0000313" key="3">
    <source>
        <dbReference type="Proteomes" id="UP001230220"/>
    </source>
</evidence>
<feature type="coiled-coil region" evidence="1">
    <location>
        <begin position="136"/>
        <end position="177"/>
    </location>
</feature>
<sequence length="451" mass="50957">MIHCTLTQNKLRVEQDTDVLPFQYSNNINIQFIKDSTYENYVVTPYYAWVPTKSISPRKLDAFALPLKDGVFTLPMNAFVKDGYLGIAFSLTDGNEVLQTDPVYLAVQSSVGSNNILPENDSWQLVVIDTVNSYIELNVNDKLQALIKEVAKLDENSAELQKEVNELIDKVNKMLEDGEFIPEHKWENTFLHFKNPDGSWDNGVNLKGPSGVYFGNDIPPEDGEYNVWVLPDGTPDFEIYADQVKTEDGSNVQEKIDNTFSLGVDQNGIPNEQDQYGMIKKENIDVYTIEQSGMYLIYGTEQLNTPYVSGWYLDVKIMSNTYKKLIAYRTSTEEIYECTCNNGTWKGWKLIAGRVTLWTGTYTGDTTLKISDNLDIYGGLMFAGSGNNPLLVSGPLLQQTERVNTQYNYAGPLRFYTYTNETNKNTIYIPTSLLNSVVNGQSITKIWGIPQ</sequence>
<dbReference type="RefSeq" id="WP_307405029.1">
    <property type="nucleotide sequence ID" value="NZ_JAUSUR010000001.1"/>
</dbReference>
<keyword evidence="1" id="KW-0175">Coiled coil</keyword>
<name>A0ABU0DYI5_9FIRM</name>
<dbReference type="CDD" id="cd19958">
    <property type="entry name" value="pyocin_knob"/>
    <property type="match status" value="1"/>
</dbReference>
<organism evidence="2 3">
    <name type="scientific">Breznakia pachnodae</name>
    <dbReference type="NCBI Taxonomy" id="265178"/>
    <lineage>
        <taxon>Bacteria</taxon>
        <taxon>Bacillati</taxon>
        <taxon>Bacillota</taxon>
        <taxon>Erysipelotrichia</taxon>
        <taxon>Erysipelotrichales</taxon>
        <taxon>Erysipelotrichaceae</taxon>
        <taxon>Breznakia</taxon>
    </lineage>
</organism>